<keyword evidence="3" id="KW-0539">Nucleus</keyword>
<sequence>MKCFKVKQVLKSGGAAREFYISDLVTHVIAKDTSFPQFNEAKEYNLTIVEVLYTRPRVGGDAFKCESEQLFRGIVVCPSQIPEDDRAVLWAMVTYHGGQCQLNLNPKCSHLVIPCPTGIVTPSWVVDSVKENKLQDEANYAPCRAEPKTQSETTSSLLTPDDNDRTTTTPLSASLPQETSPPSTPAGVSSKAPITLPSTLMSPISPVTTVMAEDKTSTAVTSLTVSENSFAKTSEHTWKERQKSLEDKENVVEVVTEAVKIGENNNEVLLSHKENRGGSDEKGKDKSPDSKGSSCLAGCVFTISDYQDCMDHDILDTWMEVIELHGGVVSPFYGKRCTHLLYGKKIVTAHWLNDVLLAKTMFAPSNPLHLPVPFEDKVSQCRRARYTGYLTRTSTHIICKSPSGEKFNKAREWGVHCVNAKWLGDIVTTGYPSPCNLVRYSTIGVADELEVTKDLLIRELITPWQTFGEGSGVAHQATNSGKRKPEEQLIIELGGTVVGSVMQCTHLIIRTVKFLCAISVAQYVVTPEWINKSHQSKRFLDASDYIVKDAQSEELYDMELRTSLQRARACPLLKGISVYVTQNVEPNPSSMKEIIQCAGGQI</sequence>
<dbReference type="PROSITE" id="PS50172">
    <property type="entry name" value="BRCT"/>
    <property type="match status" value="2"/>
</dbReference>
<dbReference type="CDD" id="cd17710">
    <property type="entry name" value="BRCT_PAXIP1_rpt2"/>
    <property type="match status" value="1"/>
</dbReference>
<feature type="domain" description="BRCT" evidence="7">
    <location>
        <begin position="487"/>
        <end position="547"/>
    </location>
</feature>
<dbReference type="Proteomes" id="UP001249851">
    <property type="component" value="Unassembled WGS sequence"/>
</dbReference>
<dbReference type="GO" id="GO:0006974">
    <property type="term" value="P:DNA damage response"/>
    <property type="evidence" value="ECO:0007669"/>
    <property type="project" value="UniProtKB-KW"/>
</dbReference>
<feature type="compositionally biased region" description="Basic and acidic residues" evidence="6">
    <location>
        <begin position="270"/>
        <end position="289"/>
    </location>
</feature>
<dbReference type="InterPro" id="IPR036420">
    <property type="entry name" value="BRCT_dom_sf"/>
</dbReference>
<dbReference type="Pfam" id="PF12738">
    <property type="entry name" value="PTCB-BRCT"/>
    <property type="match status" value="2"/>
</dbReference>
<dbReference type="AlphaFoldDB" id="A0AAD9VB87"/>
<comment type="subcellular location">
    <subcellularLocation>
        <location evidence="1">Nucleus</location>
    </subcellularLocation>
</comment>
<comment type="caution">
    <text evidence="8">The sequence shown here is derived from an EMBL/GenBank/DDBJ whole genome shotgun (WGS) entry which is preliminary data.</text>
</comment>
<dbReference type="GO" id="GO:0044666">
    <property type="term" value="C:MLL3/4 complex"/>
    <property type="evidence" value="ECO:0007669"/>
    <property type="project" value="TreeGrafter"/>
</dbReference>
<evidence type="ECO:0000256" key="5">
    <source>
        <dbReference type="ARBA" id="ARBA00030146"/>
    </source>
</evidence>
<evidence type="ECO:0000256" key="3">
    <source>
        <dbReference type="ARBA" id="ARBA00023242"/>
    </source>
</evidence>
<dbReference type="Gene3D" id="3.40.50.10190">
    <property type="entry name" value="BRCT domain"/>
    <property type="match status" value="5"/>
</dbReference>
<dbReference type="SUPFAM" id="SSF52113">
    <property type="entry name" value="BRCT domain"/>
    <property type="match status" value="5"/>
</dbReference>
<dbReference type="SMART" id="SM00292">
    <property type="entry name" value="BRCT"/>
    <property type="match status" value="3"/>
</dbReference>
<dbReference type="PANTHER" id="PTHR23196:SF1">
    <property type="entry name" value="PAX-INTERACTING PROTEIN 1"/>
    <property type="match status" value="1"/>
</dbReference>
<dbReference type="InterPro" id="IPR001357">
    <property type="entry name" value="BRCT_dom"/>
</dbReference>
<proteinExistence type="predicted"/>
<protein>
    <recommendedName>
        <fullName evidence="4">PAX-interacting protein 1</fullName>
    </recommendedName>
    <alternativeName>
        <fullName evidence="5">PAX transactivation activation domain-interacting protein</fullName>
    </alternativeName>
</protein>
<feature type="domain" description="BRCT" evidence="7">
    <location>
        <begin position="66"/>
        <end position="142"/>
    </location>
</feature>
<evidence type="ECO:0000256" key="4">
    <source>
        <dbReference type="ARBA" id="ARBA00023858"/>
    </source>
</evidence>
<keyword evidence="9" id="KW-1185">Reference proteome</keyword>
<feature type="region of interest" description="Disordered" evidence="6">
    <location>
        <begin position="137"/>
        <end position="200"/>
    </location>
</feature>
<evidence type="ECO:0000313" key="8">
    <source>
        <dbReference type="EMBL" id="KAK2568143.1"/>
    </source>
</evidence>
<dbReference type="InterPro" id="IPR051579">
    <property type="entry name" value="DDR_Transcriptional_Reg"/>
</dbReference>
<dbReference type="PANTHER" id="PTHR23196">
    <property type="entry name" value="PAX TRANSCRIPTION ACTIVATION DOMAIN INTERACTING PROTEIN"/>
    <property type="match status" value="1"/>
</dbReference>
<reference evidence="8" key="2">
    <citation type="journal article" date="2023" name="Science">
        <title>Genomic signatures of disease resistance in endangered staghorn corals.</title>
        <authorList>
            <person name="Vollmer S.V."/>
            <person name="Selwyn J.D."/>
            <person name="Despard B.A."/>
            <person name="Roesel C.L."/>
        </authorList>
    </citation>
    <scope>NUCLEOTIDE SEQUENCE</scope>
    <source>
        <strain evidence="8">K2</strain>
    </source>
</reference>
<organism evidence="8 9">
    <name type="scientific">Acropora cervicornis</name>
    <name type="common">Staghorn coral</name>
    <dbReference type="NCBI Taxonomy" id="6130"/>
    <lineage>
        <taxon>Eukaryota</taxon>
        <taxon>Metazoa</taxon>
        <taxon>Cnidaria</taxon>
        <taxon>Anthozoa</taxon>
        <taxon>Hexacorallia</taxon>
        <taxon>Scleractinia</taxon>
        <taxon>Astrocoeniina</taxon>
        <taxon>Acroporidae</taxon>
        <taxon>Acropora</taxon>
    </lineage>
</organism>
<dbReference type="CDD" id="cd17711">
    <property type="entry name" value="BRCT_PAXIP1_rpt3"/>
    <property type="match status" value="1"/>
</dbReference>
<evidence type="ECO:0000256" key="1">
    <source>
        <dbReference type="ARBA" id="ARBA00004123"/>
    </source>
</evidence>
<dbReference type="EMBL" id="JARQWQ010000012">
    <property type="protein sequence ID" value="KAK2568143.1"/>
    <property type="molecule type" value="Genomic_DNA"/>
</dbReference>
<dbReference type="Pfam" id="PF00533">
    <property type="entry name" value="BRCT"/>
    <property type="match status" value="1"/>
</dbReference>
<evidence type="ECO:0000256" key="6">
    <source>
        <dbReference type="SAM" id="MobiDB-lite"/>
    </source>
</evidence>
<name>A0AAD9VB87_ACRCE</name>
<reference evidence="8" key="1">
    <citation type="journal article" date="2023" name="G3 (Bethesda)">
        <title>Whole genome assembly and annotation of the endangered Caribbean coral Acropora cervicornis.</title>
        <authorList>
            <person name="Selwyn J.D."/>
            <person name="Vollmer S.V."/>
        </authorList>
    </citation>
    <scope>NUCLEOTIDE SEQUENCE</scope>
    <source>
        <strain evidence="8">K2</strain>
    </source>
</reference>
<evidence type="ECO:0000259" key="7">
    <source>
        <dbReference type="PROSITE" id="PS50172"/>
    </source>
</evidence>
<gene>
    <name evidence="8" type="ORF">P5673_007128</name>
</gene>
<keyword evidence="2" id="KW-0227">DNA damage</keyword>
<feature type="region of interest" description="Disordered" evidence="6">
    <location>
        <begin position="265"/>
        <end position="293"/>
    </location>
</feature>
<evidence type="ECO:0000313" key="9">
    <source>
        <dbReference type="Proteomes" id="UP001249851"/>
    </source>
</evidence>
<evidence type="ECO:0000256" key="2">
    <source>
        <dbReference type="ARBA" id="ARBA00022763"/>
    </source>
</evidence>
<dbReference type="CDD" id="cd18432">
    <property type="entry name" value="BRCT_PAXIP1_rpt6_like"/>
    <property type="match status" value="1"/>
</dbReference>
<accession>A0AAD9VB87</accession>
<feature type="compositionally biased region" description="Polar residues" evidence="6">
    <location>
        <begin position="172"/>
        <end position="181"/>
    </location>
</feature>
<dbReference type="Pfam" id="PF16770">
    <property type="entry name" value="RTT107_BRCT_5"/>
    <property type="match status" value="1"/>
</dbReference>